<evidence type="ECO:0000259" key="2">
    <source>
        <dbReference type="Pfam" id="PF22243"/>
    </source>
</evidence>
<evidence type="ECO:0008006" key="5">
    <source>
        <dbReference type="Google" id="ProtNLM"/>
    </source>
</evidence>
<dbReference type="Proteomes" id="UP000645390">
    <property type="component" value="Unassembled WGS sequence"/>
</dbReference>
<comment type="caution">
    <text evidence="3">The sequence shown here is derived from an EMBL/GenBank/DDBJ whole genome shotgun (WGS) entry which is preliminary data.</text>
</comment>
<dbReference type="Pfam" id="PF14274">
    <property type="entry name" value="BT_3044-like_C"/>
    <property type="match status" value="1"/>
</dbReference>
<sequence length="289" mass="30964">MKRDIKIKLSMFTLLLGTLFSSCLKKDLPELPLFDSNEVTLVNVEYRYNGTGTMNGQPIVAYQKLTASQVIDATTSTITVTLTIPGTSGSFTSAERANIKLDHLWPYYNISTAATMKGINGTPNPGNITDCSKPLTYEVIAANGAKKTWTIKFNPLPLINQYEGSYTGTGYLYHPSSSRILNADKFLTTSGANGVLVDLGDLGGSGYQALLTVDANNNVTITAAPTAAGAPYTMFSAGLPATNPGYTAQWAGSASCNNTYNPTTKTFYLRYGYMGSGGYRVAEEVLKAK</sequence>
<evidence type="ECO:0000259" key="1">
    <source>
        <dbReference type="Pfam" id="PF14274"/>
    </source>
</evidence>
<dbReference type="PROSITE" id="PS51257">
    <property type="entry name" value="PROKAR_LIPOPROTEIN"/>
    <property type="match status" value="1"/>
</dbReference>
<dbReference type="EMBL" id="BMDJ01000011">
    <property type="protein sequence ID" value="GGI28651.1"/>
    <property type="molecule type" value="Genomic_DNA"/>
</dbReference>
<protein>
    <recommendedName>
        <fullName evidence="5">DUF1735 domain-containing protein</fullName>
    </recommendedName>
</protein>
<dbReference type="Gene3D" id="2.60.40.4120">
    <property type="match status" value="1"/>
</dbReference>
<dbReference type="RefSeq" id="WP_188416698.1">
    <property type="nucleotide sequence ID" value="NZ_BMDJ01000011.1"/>
</dbReference>
<organism evidence="3 4">
    <name type="scientific">Pedobacter mendelii</name>
    <dbReference type="NCBI Taxonomy" id="1908240"/>
    <lineage>
        <taxon>Bacteria</taxon>
        <taxon>Pseudomonadati</taxon>
        <taxon>Bacteroidota</taxon>
        <taxon>Sphingobacteriia</taxon>
        <taxon>Sphingobacteriales</taxon>
        <taxon>Sphingobacteriaceae</taxon>
        <taxon>Pedobacter</taxon>
    </lineage>
</organism>
<proteinExistence type="predicted"/>
<keyword evidence="4" id="KW-1185">Reference proteome</keyword>
<evidence type="ECO:0000313" key="3">
    <source>
        <dbReference type="EMBL" id="GGI28651.1"/>
    </source>
</evidence>
<reference evidence="4" key="1">
    <citation type="journal article" date="2019" name="Int. J. Syst. Evol. Microbiol.">
        <title>The Global Catalogue of Microorganisms (GCM) 10K type strain sequencing project: providing services to taxonomists for standard genome sequencing and annotation.</title>
        <authorList>
            <consortium name="The Broad Institute Genomics Platform"/>
            <consortium name="The Broad Institute Genome Sequencing Center for Infectious Disease"/>
            <person name="Wu L."/>
            <person name="Ma J."/>
        </authorList>
    </citation>
    <scope>NUCLEOTIDE SEQUENCE [LARGE SCALE GENOMIC DNA]</scope>
    <source>
        <strain evidence="4">CCM 8939</strain>
    </source>
</reference>
<feature type="domain" description="DUF5018" evidence="2">
    <location>
        <begin position="39"/>
        <end position="152"/>
    </location>
</feature>
<name>A0ABQ2BKV7_9SPHI</name>
<evidence type="ECO:0000313" key="4">
    <source>
        <dbReference type="Proteomes" id="UP000645390"/>
    </source>
</evidence>
<gene>
    <name evidence="3" type="ORF">GCM10008119_33710</name>
</gene>
<dbReference type="Pfam" id="PF22243">
    <property type="entry name" value="DUF5018-rel"/>
    <property type="match status" value="1"/>
</dbReference>
<dbReference type="InterPro" id="IPR054460">
    <property type="entry name" value="DUF5018-rel"/>
</dbReference>
<feature type="domain" description="BT-3044-like C-terminal" evidence="1">
    <location>
        <begin position="158"/>
        <end position="283"/>
    </location>
</feature>
<dbReference type="InterPro" id="IPR025371">
    <property type="entry name" value="BT_3044-like_C"/>
</dbReference>
<accession>A0ABQ2BKV7</accession>